<keyword evidence="2" id="KW-1185">Reference proteome</keyword>
<accession>A0AAV5SS80</accession>
<dbReference type="EMBL" id="BTSX01000002">
    <property type="protein sequence ID" value="GMS85998.1"/>
    <property type="molecule type" value="Genomic_DNA"/>
</dbReference>
<sequence>MEGMGTDACVTGFYADKLVLGKLGICPRNGSHKFIVRGIDEFGARVTLDNDFNNMLTFDTTRNMWKFYFSATNFTKWLVSVSCA</sequence>
<reference evidence="1" key="1">
    <citation type="submission" date="2023-10" db="EMBL/GenBank/DDBJ databases">
        <title>Genome assembly of Pristionchus species.</title>
        <authorList>
            <person name="Yoshida K."/>
            <person name="Sommer R.J."/>
        </authorList>
    </citation>
    <scope>NUCLEOTIDE SEQUENCE</scope>
    <source>
        <strain evidence="1">RS0144</strain>
    </source>
</reference>
<gene>
    <name evidence="1" type="ORF">PENTCL1PPCAC_8173</name>
</gene>
<protein>
    <submittedName>
        <fullName evidence="1">Uncharacterized protein</fullName>
    </submittedName>
</protein>
<organism evidence="1 2">
    <name type="scientific">Pristionchus entomophagus</name>
    <dbReference type="NCBI Taxonomy" id="358040"/>
    <lineage>
        <taxon>Eukaryota</taxon>
        <taxon>Metazoa</taxon>
        <taxon>Ecdysozoa</taxon>
        <taxon>Nematoda</taxon>
        <taxon>Chromadorea</taxon>
        <taxon>Rhabditida</taxon>
        <taxon>Rhabditina</taxon>
        <taxon>Diplogasteromorpha</taxon>
        <taxon>Diplogasteroidea</taxon>
        <taxon>Neodiplogasteridae</taxon>
        <taxon>Pristionchus</taxon>
    </lineage>
</organism>
<comment type="caution">
    <text evidence="1">The sequence shown here is derived from an EMBL/GenBank/DDBJ whole genome shotgun (WGS) entry which is preliminary data.</text>
</comment>
<dbReference type="Proteomes" id="UP001432027">
    <property type="component" value="Unassembled WGS sequence"/>
</dbReference>
<dbReference type="AlphaFoldDB" id="A0AAV5SS80"/>
<evidence type="ECO:0000313" key="2">
    <source>
        <dbReference type="Proteomes" id="UP001432027"/>
    </source>
</evidence>
<feature type="non-terminal residue" evidence="1">
    <location>
        <position position="84"/>
    </location>
</feature>
<evidence type="ECO:0000313" key="1">
    <source>
        <dbReference type="EMBL" id="GMS85998.1"/>
    </source>
</evidence>
<proteinExistence type="predicted"/>
<name>A0AAV5SS80_9BILA</name>